<sequence>MFPESFSFTSRPFTLAARHFAHNTRRRGGVPERVCREQLSTACHSDSDSVPSKARQIKASVTSYSMCLTRTCLWGERLQCSSQRGDDFMPSTSAGENSCSTLSKTAAASLRPLIISFHQDMVVPFVGAAFLAMRRKGKVERDAFFAEEKRSHREDYASPADDIIKSAWTERGGKMGFRRGMGRLGLCFNACVMATNGLNLPAGELLPEKRLDPQDGARAVIKLDHLGEPEQSVIRGLGSPVAWHTNEATPPEMPVWSSGVLTKLGTPEEGEGERERERERGKVVRGKGGGEMKKDTVAQRRVWVSGGHLLSACEENTVQPSRSRNVTAALGRRGTAR</sequence>
<comment type="caution">
    <text evidence="2">The sequence shown here is derived from an EMBL/GenBank/DDBJ whole genome shotgun (WGS) entry which is preliminary data.</text>
</comment>
<gene>
    <name evidence="2" type="ORF">EYF80_001158</name>
</gene>
<evidence type="ECO:0000313" key="2">
    <source>
        <dbReference type="EMBL" id="TNN88376.1"/>
    </source>
</evidence>
<feature type="region of interest" description="Disordered" evidence="1">
    <location>
        <begin position="315"/>
        <end position="337"/>
    </location>
</feature>
<feature type="compositionally biased region" description="Polar residues" evidence="1">
    <location>
        <begin position="315"/>
        <end position="326"/>
    </location>
</feature>
<evidence type="ECO:0000313" key="3">
    <source>
        <dbReference type="Proteomes" id="UP000314294"/>
    </source>
</evidence>
<name>A0A4Z2JDQ6_9TELE</name>
<accession>A0A4Z2JDQ6</accession>
<dbReference type="EMBL" id="SRLO01000005">
    <property type="protein sequence ID" value="TNN88376.1"/>
    <property type="molecule type" value="Genomic_DNA"/>
</dbReference>
<dbReference type="AlphaFoldDB" id="A0A4Z2JDQ6"/>
<feature type="region of interest" description="Disordered" evidence="1">
    <location>
        <begin position="265"/>
        <end position="298"/>
    </location>
</feature>
<proteinExistence type="predicted"/>
<feature type="compositionally biased region" description="Basic and acidic residues" evidence="1">
    <location>
        <begin position="273"/>
        <end position="298"/>
    </location>
</feature>
<evidence type="ECO:0000256" key="1">
    <source>
        <dbReference type="SAM" id="MobiDB-lite"/>
    </source>
</evidence>
<protein>
    <submittedName>
        <fullName evidence="2">Uncharacterized protein</fullName>
    </submittedName>
</protein>
<reference evidence="2 3" key="1">
    <citation type="submission" date="2019-03" db="EMBL/GenBank/DDBJ databases">
        <title>First draft genome of Liparis tanakae, snailfish: a comprehensive survey of snailfish specific genes.</title>
        <authorList>
            <person name="Kim W."/>
            <person name="Song I."/>
            <person name="Jeong J.-H."/>
            <person name="Kim D."/>
            <person name="Kim S."/>
            <person name="Ryu S."/>
            <person name="Song J.Y."/>
            <person name="Lee S.K."/>
        </authorList>
    </citation>
    <scope>NUCLEOTIDE SEQUENCE [LARGE SCALE GENOMIC DNA]</scope>
    <source>
        <tissue evidence="2">Muscle</tissue>
    </source>
</reference>
<keyword evidence="3" id="KW-1185">Reference proteome</keyword>
<dbReference type="Proteomes" id="UP000314294">
    <property type="component" value="Unassembled WGS sequence"/>
</dbReference>
<organism evidence="2 3">
    <name type="scientific">Liparis tanakae</name>
    <name type="common">Tanaka's snailfish</name>
    <dbReference type="NCBI Taxonomy" id="230148"/>
    <lineage>
        <taxon>Eukaryota</taxon>
        <taxon>Metazoa</taxon>
        <taxon>Chordata</taxon>
        <taxon>Craniata</taxon>
        <taxon>Vertebrata</taxon>
        <taxon>Euteleostomi</taxon>
        <taxon>Actinopterygii</taxon>
        <taxon>Neopterygii</taxon>
        <taxon>Teleostei</taxon>
        <taxon>Neoteleostei</taxon>
        <taxon>Acanthomorphata</taxon>
        <taxon>Eupercaria</taxon>
        <taxon>Perciformes</taxon>
        <taxon>Cottioidei</taxon>
        <taxon>Cottales</taxon>
        <taxon>Liparidae</taxon>
        <taxon>Liparis</taxon>
    </lineage>
</organism>